<reference evidence="11 12" key="1">
    <citation type="submission" date="2018-03" db="EMBL/GenBank/DDBJ databases">
        <title>Genomic Encyclopedia of Archaeal and Bacterial Type Strains, Phase II (KMG-II): from individual species to whole genera.</title>
        <authorList>
            <person name="Goeker M."/>
        </authorList>
    </citation>
    <scope>NUCLEOTIDE SEQUENCE [LARGE SCALE GENOMIC DNA]</scope>
    <source>
        <strain evidence="11 12">DSM 28229</strain>
    </source>
</reference>
<keyword evidence="6 10" id="KW-0812">Transmembrane</keyword>
<dbReference type="PANTHER" id="PTHR43823:SF3">
    <property type="entry name" value="MULTIDRUG EXPORT PROTEIN MEPA"/>
    <property type="match status" value="1"/>
</dbReference>
<dbReference type="CDD" id="cd13143">
    <property type="entry name" value="MATE_MepA_like"/>
    <property type="match status" value="1"/>
</dbReference>
<comment type="similarity">
    <text evidence="2">Belongs to the multi antimicrobial extrusion (MATE) (TC 2.A.66.1) family. MepA subfamily.</text>
</comment>
<gene>
    <name evidence="11" type="ORF">BC781_1011305</name>
</gene>
<dbReference type="InterPro" id="IPR002528">
    <property type="entry name" value="MATE_fam"/>
</dbReference>
<dbReference type="OrthoDB" id="9811110at2"/>
<dbReference type="GO" id="GO:0046677">
    <property type="term" value="P:response to antibiotic"/>
    <property type="evidence" value="ECO:0007669"/>
    <property type="project" value="UniProtKB-KW"/>
</dbReference>
<protein>
    <recommendedName>
        <fullName evidence="3">Multidrug export protein MepA</fullName>
    </recommendedName>
</protein>
<feature type="transmembrane region" description="Helical" evidence="10">
    <location>
        <begin position="317"/>
        <end position="339"/>
    </location>
</feature>
<keyword evidence="5" id="KW-1003">Cell membrane</keyword>
<feature type="transmembrane region" description="Helical" evidence="10">
    <location>
        <begin position="135"/>
        <end position="153"/>
    </location>
</feature>
<feature type="transmembrane region" description="Helical" evidence="10">
    <location>
        <begin position="235"/>
        <end position="259"/>
    </location>
</feature>
<feature type="transmembrane region" description="Helical" evidence="10">
    <location>
        <begin position="389"/>
        <end position="413"/>
    </location>
</feature>
<dbReference type="RefSeq" id="WP_109616379.1">
    <property type="nucleotide sequence ID" value="NZ_QGDO01000001.1"/>
</dbReference>
<dbReference type="InterPro" id="IPR048279">
    <property type="entry name" value="MdtK-like"/>
</dbReference>
<feature type="transmembrane region" description="Helical" evidence="10">
    <location>
        <begin position="271"/>
        <end position="296"/>
    </location>
</feature>
<keyword evidence="8 10" id="KW-0472">Membrane</keyword>
<dbReference type="GO" id="GO:0015297">
    <property type="term" value="F:antiporter activity"/>
    <property type="evidence" value="ECO:0007669"/>
    <property type="project" value="InterPro"/>
</dbReference>
<evidence type="ECO:0000313" key="12">
    <source>
        <dbReference type="Proteomes" id="UP000245535"/>
    </source>
</evidence>
<evidence type="ECO:0000256" key="9">
    <source>
        <dbReference type="ARBA" id="ARBA00023251"/>
    </source>
</evidence>
<feature type="transmembrane region" description="Helical" evidence="10">
    <location>
        <begin position="194"/>
        <end position="215"/>
    </location>
</feature>
<feature type="transmembrane region" description="Helical" evidence="10">
    <location>
        <begin position="92"/>
        <end position="115"/>
    </location>
</feature>
<dbReference type="NCBIfam" id="TIGR00797">
    <property type="entry name" value="matE"/>
    <property type="match status" value="1"/>
</dbReference>
<evidence type="ECO:0000256" key="7">
    <source>
        <dbReference type="ARBA" id="ARBA00022989"/>
    </source>
</evidence>
<proteinExistence type="inferred from homology"/>
<evidence type="ECO:0000256" key="5">
    <source>
        <dbReference type="ARBA" id="ARBA00022475"/>
    </source>
</evidence>
<keyword evidence="9" id="KW-0046">Antibiotic resistance</keyword>
<dbReference type="GO" id="GO:0005886">
    <property type="term" value="C:plasma membrane"/>
    <property type="evidence" value="ECO:0007669"/>
    <property type="project" value="UniProtKB-SubCell"/>
</dbReference>
<feature type="transmembrane region" description="Helical" evidence="10">
    <location>
        <begin position="20"/>
        <end position="41"/>
    </location>
</feature>
<evidence type="ECO:0000313" key="11">
    <source>
        <dbReference type="EMBL" id="PWJ44916.1"/>
    </source>
</evidence>
<feature type="transmembrane region" description="Helical" evidence="10">
    <location>
        <begin position="165"/>
        <end position="188"/>
    </location>
</feature>
<comment type="subcellular location">
    <subcellularLocation>
        <location evidence="1">Cell membrane</location>
        <topology evidence="1">Multi-pass membrane protein</topology>
    </subcellularLocation>
</comment>
<feature type="transmembrane region" description="Helical" evidence="10">
    <location>
        <begin position="359"/>
        <end position="377"/>
    </location>
</feature>
<dbReference type="Proteomes" id="UP000245535">
    <property type="component" value="Unassembled WGS sequence"/>
</dbReference>
<dbReference type="PIRSF" id="PIRSF006603">
    <property type="entry name" value="DinF"/>
    <property type="match status" value="1"/>
</dbReference>
<evidence type="ECO:0000256" key="6">
    <source>
        <dbReference type="ARBA" id="ARBA00022692"/>
    </source>
</evidence>
<keyword evidence="7 10" id="KW-1133">Transmembrane helix</keyword>
<keyword evidence="4" id="KW-0813">Transport</keyword>
<dbReference type="GO" id="GO:0042910">
    <property type="term" value="F:xenobiotic transmembrane transporter activity"/>
    <property type="evidence" value="ECO:0007669"/>
    <property type="project" value="InterPro"/>
</dbReference>
<evidence type="ECO:0000256" key="3">
    <source>
        <dbReference type="ARBA" id="ARBA00022106"/>
    </source>
</evidence>
<accession>A0A315ZH60</accession>
<evidence type="ECO:0000256" key="2">
    <source>
        <dbReference type="ARBA" id="ARBA00008417"/>
    </source>
</evidence>
<comment type="caution">
    <text evidence="11">The sequence shown here is derived from an EMBL/GenBank/DDBJ whole genome shotgun (WGS) entry which is preliminary data.</text>
</comment>
<sequence>MKPKNEMAESPIKDLLRKYFWPAFVSVFVNALYNIVDRIFIGQGVGAEALSGLSVVFPIMMIISAFGMMIGQGAGARVSINMGEGNLKRAEWVLGNALLLGCFVSILVTGIGFAIKTPLLNSFGATENTLVYAQDYLNIILFGAIFQNVGFSLNNIIRSQGNARIAMSSMIVSAGTNIILDPIFIFGLNMGVKGAAWATIISNIVLCIYVIHHYLKSEHAIVKFKTHSFKLNKQIITSILSIGMAPFALQIGSSFVQAAANFQLISYGGDLAIGAMGIINSIVLLVILTIFAVSMASQPIVGFNFGARDFSRVKETLRLSIIAATVISIVSWIVIHIFPNQFVQLFNTDSDELLQIGTRGLNIYTMCMPVIGFQIITSQYFQATSKAKISIFLTLLRQVIVMMPFLFILPNFFGLDGVWMVGPVSDTLSALFTSIFLVKEWKKLNLLIENVG</sequence>
<evidence type="ECO:0000256" key="8">
    <source>
        <dbReference type="ARBA" id="ARBA00023136"/>
    </source>
</evidence>
<dbReference type="Pfam" id="PF01554">
    <property type="entry name" value="MatE"/>
    <property type="match status" value="2"/>
</dbReference>
<evidence type="ECO:0000256" key="10">
    <source>
        <dbReference type="SAM" id="Phobius"/>
    </source>
</evidence>
<name>A0A315ZH60_SEDFL</name>
<feature type="transmembrane region" description="Helical" evidence="10">
    <location>
        <begin position="53"/>
        <end position="71"/>
    </location>
</feature>
<evidence type="ECO:0000256" key="1">
    <source>
        <dbReference type="ARBA" id="ARBA00004651"/>
    </source>
</evidence>
<organism evidence="11 12">
    <name type="scientific">Sediminitomix flava</name>
    <dbReference type="NCBI Taxonomy" id="379075"/>
    <lineage>
        <taxon>Bacteria</taxon>
        <taxon>Pseudomonadati</taxon>
        <taxon>Bacteroidota</taxon>
        <taxon>Cytophagia</taxon>
        <taxon>Cytophagales</taxon>
        <taxon>Flammeovirgaceae</taxon>
        <taxon>Sediminitomix</taxon>
    </lineage>
</organism>
<dbReference type="AlphaFoldDB" id="A0A315ZH60"/>
<keyword evidence="12" id="KW-1185">Reference proteome</keyword>
<feature type="transmembrane region" description="Helical" evidence="10">
    <location>
        <begin position="419"/>
        <end position="438"/>
    </location>
</feature>
<dbReference type="EMBL" id="QGDO01000001">
    <property type="protein sequence ID" value="PWJ44916.1"/>
    <property type="molecule type" value="Genomic_DNA"/>
</dbReference>
<dbReference type="PANTHER" id="PTHR43823">
    <property type="entry name" value="SPORULATION PROTEIN YKVU"/>
    <property type="match status" value="1"/>
</dbReference>
<evidence type="ECO:0000256" key="4">
    <source>
        <dbReference type="ARBA" id="ARBA00022448"/>
    </source>
</evidence>
<dbReference type="InterPro" id="IPR045070">
    <property type="entry name" value="MATE_MepA-like"/>
</dbReference>
<dbReference type="InterPro" id="IPR051327">
    <property type="entry name" value="MATE_MepA_subfamily"/>
</dbReference>